<evidence type="ECO:0000256" key="10">
    <source>
        <dbReference type="RuleBase" id="RU046427"/>
    </source>
</evidence>
<keyword evidence="7 10" id="KW-0675">Receptor</keyword>
<keyword evidence="2" id="KW-1003">Cell membrane</keyword>
<keyword evidence="8 10" id="KW-0325">Glycoprotein</keyword>
<evidence type="ECO:0000256" key="1">
    <source>
        <dbReference type="ARBA" id="ARBA00004651"/>
    </source>
</evidence>
<feature type="transmembrane region" description="Helical" evidence="10">
    <location>
        <begin position="55"/>
        <end position="78"/>
    </location>
</feature>
<evidence type="ECO:0000313" key="13">
    <source>
        <dbReference type="EMBL" id="AUB29345.1"/>
    </source>
</evidence>
<feature type="compositionally biased region" description="Polar residues" evidence="11">
    <location>
        <begin position="448"/>
        <end position="461"/>
    </location>
</feature>
<evidence type="ECO:0000256" key="5">
    <source>
        <dbReference type="ARBA" id="ARBA00023040"/>
    </source>
</evidence>
<dbReference type="InterPro" id="IPR027294">
    <property type="entry name" value="NPS_rcpt"/>
</dbReference>
<proteinExistence type="evidence at transcript level"/>
<keyword evidence="4 10" id="KW-1133">Transmembrane helix</keyword>
<dbReference type="PRINTS" id="PR00896">
    <property type="entry name" value="VASOPRESSINR"/>
</dbReference>
<evidence type="ECO:0000256" key="9">
    <source>
        <dbReference type="ARBA" id="ARBA00023224"/>
    </source>
</evidence>
<dbReference type="PANTHER" id="PTHR24244">
    <property type="entry name" value="NEUROPEPTIDE S RECEPTOR"/>
    <property type="match status" value="1"/>
</dbReference>
<dbReference type="GO" id="GO:0005886">
    <property type="term" value="C:plasma membrane"/>
    <property type="evidence" value="ECO:0007669"/>
    <property type="project" value="UniProtKB-SubCell"/>
</dbReference>
<dbReference type="PROSITE" id="PS50262">
    <property type="entry name" value="G_PROTEIN_RECEP_F1_2"/>
    <property type="match status" value="1"/>
</dbReference>
<dbReference type="GO" id="GO:0008188">
    <property type="term" value="F:neuropeptide receptor activity"/>
    <property type="evidence" value="ECO:0007669"/>
    <property type="project" value="InterPro"/>
</dbReference>
<evidence type="ECO:0000256" key="6">
    <source>
        <dbReference type="ARBA" id="ARBA00023136"/>
    </source>
</evidence>
<keyword evidence="9 10" id="KW-0807">Transducer</keyword>
<sequence length="509" mass="57509">MFSTMASPLTSYNDHETVSISYLPNTTLLWNSSRPENGSEIAHARFNFYWQIPQITFLSIMLLTIVIGNACVLAAIMLSDNGRKTRMNFFIMHLAISDLSVGIFLVSIDLAEKIFVEWLAGNVFCKILQFLKIVVLYASTYVLVSLSIDRFDAIARPMNFSRRAFRARMLIYSAWILAGIFSMPALVLFETRTEPQYNMTMCTIYLTDFHWKVYFTLVALSVFIIPAVIITVCYSVIIIIICQKSKLDENNAKQAIPRQSDGGVLPSCVPFVFETVFIEGRGFGGARHGKGTTVIQQAKIRTIKMTFIIVLVFVLCWCPYIVFNLLDLYAFTEEQPKSPVLKAVTAWIQSLAPLNSAANPIIYGVFSTRICRNLRRIPVVNCIANALCRCQKVRSVSGRLSHTTSWNDPTYMTDASFTSKFRRPGVRRTFSDSESTILSSGRHAYPRGSSQHGHFRRSISSSSQEFKPIGYRRPSGLPLVKRNITFEDNNLLKSMTQRPPNTICESEVL</sequence>
<keyword evidence="3 10" id="KW-0812">Transmembrane</keyword>
<feature type="region of interest" description="Disordered" evidence="11">
    <location>
        <begin position="441"/>
        <end position="461"/>
    </location>
</feature>
<dbReference type="PROSITE" id="PS00237">
    <property type="entry name" value="G_PROTEIN_RECEP_F1_1"/>
    <property type="match status" value="1"/>
</dbReference>
<dbReference type="InterPro" id="IPR017452">
    <property type="entry name" value="GPCR_Rhodpsn_7TM"/>
</dbReference>
<feature type="transmembrane region" description="Helical" evidence="10">
    <location>
        <begin position="305"/>
        <end position="326"/>
    </location>
</feature>
<dbReference type="AlphaFoldDB" id="A0A2H4V240"/>
<reference evidence="13" key="1">
    <citation type="journal article" date="2017" name="Biol. Bull.">
        <title>Strategy to Identify and Test Putative Light-Sensitive Non-Opsin G-Protein-Coupled Receptors: A Case Study.</title>
        <authorList>
            <person name="Faggionato D."/>
            <person name="Serb J.M."/>
        </authorList>
    </citation>
    <scope>NUCLEOTIDE SEQUENCE</scope>
</reference>
<dbReference type="PANTHER" id="PTHR24244:SF1">
    <property type="entry name" value="G-PROTEIN COUPLED RECEPTORS FAMILY 1 PROFILE DOMAIN-CONTAINING PROTEIN"/>
    <property type="match status" value="1"/>
</dbReference>
<name>A0A2H4V240_ARGIR</name>
<evidence type="ECO:0000256" key="4">
    <source>
        <dbReference type="ARBA" id="ARBA00022989"/>
    </source>
</evidence>
<accession>A0A2H4V240</accession>
<evidence type="ECO:0000256" key="7">
    <source>
        <dbReference type="ARBA" id="ARBA00023170"/>
    </source>
</evidence>
<evidence type="ECO:0000256" key="8">
    <source>
        <dbReference type="ARBA" id="ARBA00023180"/>
    </source>
</evidence>
<dbReference type="SUPFAM" id="SSF81321">
    <property type="entry name" value="Family A G protein-coupled receptor-like"/>
    <property type="match status" value="1"/>
</dbReference>
<comment type="similarity">
    <text evidence="10">Belongs to the G-protein coupled receptor 1 family. Vasopressin/oxytocin receptor subfamily.</text>
</comment>
<evidence type="ECO:0000256" key="3">
    <source>
        <dbReference type="ARBA" id="ARBA00022692"/>
    </source>
</evidence>
<dbReference type="InterPro" id="IPR001817">
    <property type="entry name" value="Vasoprsn_rcpt"/>
</dbReference>
<evidence type="ECO:0000256" key="2">
    <source>
        <dbReference type="ARBA" id="ARBA00022475"/>
    </source>
</evidence>
<dbReference type="Pfam" id="PF00001">
    <property type="entry name" value="7tm_1"/>
    <property type="match status" value="1"/>
</dbReference>
<keyword evidence="5 10" id="KW-0297">G-protein coupled receptor</keyword>
<feature type="transmembrane region" description="Helical" evidence="10">
    <location>
        <begin position="128"/>
        <end position="148"/>
    </location>
</feature>
<dbReference type="Gene3D" id="1.20.1070.10">
    <property type="entry name" value="Rhodopsin 7-helix transmembrane proteins"/>
    <property type="match status" value="1"/>
</dbReference>
<protein>
    <submittedName>
        <fullName evidence="13">CCAPR1-like protein</fullName>
    </submittedName>
</protein>
<organism evidence="13">
    <name type="scientific">Argopecten irradians</name>
    <name type="common">Bay scallop</name>
    <name type="synonym">Aequipecten irradians</name>
    <dbReference type="NCBI Taxonomy" id="31199"/>
    <lineage>
        <taxon>Eukaryota</taxon>
        <taxon>Metazoa</taxon>
        <taxon>Spiralia</taxon>
        <taxon>Lophotrochozoa</taxon>
        <taxon>Mollusca</taxon>
        <taxon>Bivalvia</taxon>
        <taxon>Autobranchia</taxon>
        <taxon>Pteriomorphia</taxon>
        <taxon>Pectinida</taxon>
        <taxon>Pectinoidea</taxon>
        <taxon>Pectinidae</taxon>
        <taxon>Argopecten</taxon>
    </lineage>
</organism>
<feature type="transmembrane region" description="Helical" evidence="10">
    <location>
        <begin position="169"/>
        <end position="189"/>
    </location>
</feature>
<comment type="subcellular location">
    <subcellularLocation>
        <location evidence="1 10">Cell membrane</location>
        <topology evidence="1 10">Multi-pass membrane protein</topology>
    </subcellularLocation>
</comment>
<feature type="domain" description="G-protein coupled receptors family 1 profile" evidence="12">
    <location>
        <begin position="68"/>
        <end position="363"/>
    </location>
</feature>
<dbReference type="GO" id="GO:0005000">
    <property type="term" value="F:vasopressin receptor activity"/>
    <property type="evidence" value="ECO:0007669"/>
    <property type="project" value="InterPro"/>
</dbReference>
<dbReference type="EMBL" id="MF360796">
    <property type="protein sequence ID" value="AUB29345.1"/>
    <property type="molecule type" value="mRNA"/>
</dbReference>
<dbReference type="PRINTS" id="PR00237">
    <property type="entry name" value="GPCRRHODOPSN"/>
</dbReference>
<evidence type="ECO:0000256" key="11">
    <source>
        <dbReference type="SAM" id="MobiDB-lite"/>
    </source>
</evidence>
<keyword evidence="6 10" id="KW-0472">Membrane</keyword>
<feature type="transmembrane region" description="Helical" evidence="10">
    <location>
        <begin position="90"/>
        <end position="108"/>
    </location>
</feature>
<feature type="transmembrane region" description="Helical" evidence="10">
    <location>
        <begin position="213"/>
        <end position="241"/>
    </location>
</feature>
<feature type="transmembrane region" description="Helical" evidence="10">
    <location>
        <begin position="346"/>
        <end position="366"/>
    </location>
</feature>
<dbReference type="InterPro" id="IPR000276">
    <property type="entry name" value="GPCR_Rhodpsn"/>
</dbReference>
<evidence type="ECO:0000259" key="12">
    <source>
        <dbReference type="PROSITE" id="PS50262"/>
    </source>
</evidence>